<dbReference type="Pfam" id="PF07195">
    <property type="entry name" value="FliD_C"/>
    <property type="match status" value="1"/>
</dbReference>
<keyword evidence="3" id="KW-0175">Coiled coil</keyword>
<dbReference type="AlphaFoldDB" id="I0GTT2"/>
<dbReference type="KEGG" id="sri:SELR_24610"/>
<comment type="subunit">
    <text evidence="2 5">Homopentamer.</text>
</comment>
<dbReference type="Proteomes" id="UP000007887">
    <property type="component" value="Chromosome"/>
</dbReference>
<evidence type="ECO:0000313" key="8">
    <source>
        <dbReference type="EMBL" id="BAL84169.1"/>
    </source>
</evidence>
<evidence type="ECO:0000256" key="4">
    <source>
        <dbReference type="ARBA" id="ARBA00023143"/>
    </source>
</evidence>
<dbReference type="InterPro" id="IPR040026">
    <property type="entry name" value="FliD"/>
</dbReference>
<evidence type="ECO:0000256" key="3">
    <source>
        <dbReference type="ARBA" id="ARBA00023054"/>
    </source>
</evidence>
<dbReference type="InterPro" id="IPR010809">
    <property type="entry name" value="FliD_C"/>
</dbReference>
<dbReference type="PANTHER" id="PTHR30288:SF0">
    <property type="entry name" value="FLAGELLAR HOOK-ASSOCIATED PROTEIN 2"/>
    <property type="match status" value="1"/>
</dbReference>
<keyword evidence="8" id="KW-0282">Flagellum</keyword>
<dbReference type="eggNOG" id="COG1345">
    <property type="taxonomic scope" value="Bacteria"/>
</dbReference>
<dbReference type="PANTHER" id="PTHR30288">
    <property type="entry name" value="FLAGELLAR CAP/ASSEMBLY PROTEIN FLID"/>
    <property type="match status" value="1"/>
</dbReference>
<comment type="subcellular location">
    <subcellularLocation>
        <location evidence="5">Secreted</location>
    </subcellularLocation>
    <subcellularLocation>
        <location evidence="5">Bacterial flagellum</location>
    </subcellularLocation>
</comment>
<proteinExistence type="inferred from homology"/>
<feature type="domain" description="Flagellar hook-associated protein 2 C-terminal" evidence="7">
    <location>
        <begin position="466"/>
        <end position="726"/>
    </location>
</feature>
<evidence type="ECO:0000256" key="5">
    <source>
        <dbReference type="RuleBase" id="RU362066"/>
    </source>
</evidence>
<dbReference type="GO" id="GO:0007155">
    <property type="term" value="P:cell adhesion"/>
    <property type="evidence" value="ECO:0007669"/>
    <property type="project" value="InterPro"/>
</dbReference>
<keyword evidence="4 5" id="KW-0975">Bacterial flagellum</keyword>
<dbReference type="InterPro" id="IPR003481">
    <property type="entry name" value="FliD_N"/>
</dbReference>
<comment type="similarity">
    <text evidence="1 5">Belongs to the FliD family.</text>
</comment>
<keyword evidence="8" id="KW-0966">Cell projection</keyword>
<dbReference type="GO" id="GO:0005576">
    <property type="term" value="C:extracellular region"/>
    <property type="evidence" value="ECO:0007669"/>
    <property type="project" value="UniProtKB-SubCell"/>
</dbReference>
<dbReference type="OrthoDB" id="9776025at2"/>
<evidence type="ECO:0000256" key="2">
    <source>
        <dbReference type="ARBA" id="ARBA00011255"/>
    </source>
</evidence>
<evidence type="ECO:0000259" key="7">
    <source>
        <dbReference type="Pfam" id="PF07195"/>
    </source>
</evidence>
<dbReference type="GO" id="GO:0071973">
    <property type="term" value="P:bacterial-type flagellum-dependent cell motility"/>
    <property type="evidence" value="ECO:0007669"/>
    <property type="project" value="TreeGrafter"/>
</dbReference>
<keyword evidence="8" id="KW-0969">Cilium</keyword>
<sequence>MSGIGIYGLSGSGIDVDSMVRMGMMTKQNQYDKMYKEEVKNEWVKEAYANMYSTLNTFNSSTLYDYKLSSTTSPMLASSSKSEVATATANADAAQMSHTVNVTQTASNAYLLTKENITRENSSLSDSIYLKDIFLTKDQQQTLSDEIAGSSDEAKKKAESALVSFDIADGTESDSTKKTISFTYEEILSSNLTLNDLSSRINQAGVNIKAAYDSVNDAFSLYQKDGGVEHKILLTVDSNQGEAATTYGATLLNNLQLASVTQGTDEDGNLTSTLSDVLQVHTTTGTGSIGGAKSSYTSSVTLGEDTVLNTLFSPTRSGTSEPIKFTITDDASPEKNKVEVSLDASSKVSDLLSAIKNGNKFNAEVVDGHLVISSLTDAGEDKKTNISFQVDNTLVGNDAESVAAENGRYLVNALAFSGIEDELSANVTGLAVEATKTETRTNEETGVEETVTVGTGKYVQGASGVSAEVTIDGRKYTSSTSKISVGNVTYTLASKGATTVTITQDTDKIVENVKKFVEDYNKMIDELNDKYYEEKYSDYGVLTQTQEKGMTKEQIDKWNEKAKSGLLNHNSTIGKIISEMREAIYTPVEGATGKYTTMMSIGISSSTDRGHLTLDEDKLKKALAAEPDCVREIFNANGDYTDKNGKVQTDYDKQGVVGRISDSLYKNLKTMKSYAGTSTETADGSSLGDLIRELQTKMSNFKTMMKSYENMLYKKYDAMELAIQRMSVTMGYISGGQ</sequence>
<dbReference type="Pfam" id="PF02465">
    <property type="entry name" value="FliD_N"/>
    <property type="match status" value="1"/>
</dbReference>
<feature type="domain" description="Flagellar hook-associated protein 2 N-terminal" evidence="6">
    <location>
        <begin position="12"/>
        <end position="108"/>
    </location>
</feature>
<dbReference type="HOGENOM" id="CLU_015182_0_0_9"/>
<organism evidence="8 9">
    <name type="scientific">Selenomonas ruminantium subsp. lactilytica (strain NBRC 103574 / TAM6421)</name>
    <dbReference type="NCBI Taxonomy" id="927704"/>
    <lineage>
        <taxon>Bacteria</taxon>
        <taxon>Bacillati</taxon>
        <taxon>Bacillota</taxon>
        <taxon>Negativicutes</taxon>
        <taxon>Selenomonadales</taxon>
        <taxon>Selenomonadaceae</taxon>
        <taxon>Selenomonas</taxon>
    </lineage>
</organism>
<evidence type="ECO:0000259" key="6">
    <source>
        <dbReference type="Pfam" id="PF02465"/>
    </source>
</evidence>
<protein>
    <recommendedName>
        <fullName evidence="5">Flagellar hook-associated protein 2</fullName>
        <shortName evidence="5">HAP2</shortName>
    </recommendedName>
    <alternativeName>
        <fullName evidence="5">Flagellar cap protein</fullName>
    </alternativeName>
</protein>
<accession>I0GTT2</accession>
<evidence type="ECO:0000256" key="1">
    <source>
        <dbReference type="ARBA" id="ARBA00009764"/>
    </source>
</evidence>
<dbReference type="PATRIC" id="fig|927704.6.peg.2544"/>
<gene>
    <name evidence="8" type="primary">fliD</name>
    <name evidence="8" type="ordered locus">SELR_24610</name>
</gene>
<dbReference type="EMBL" id="AP012292">
    <property type="protein sequence ID" value="BAL84169.1"/>
    <property type="molecule type" value="Genomic_DNA"/>
</dbReference>
<evidence type="ECO:0000313" key="9">
    <source>
        <dbReference type="Proteomes" id="UP000007887"/>
    </source>
</evidence>
<dbReference type="GO" id="GO:0009421">
    <property type="term" value="C:bacterial-type flagellum filament cap"/>
    <property type="evidence" value="ECO:0007669"/>
    <property type="project" value="InterPro"/>
</dbReference>
<reference evidence="8 9" key="1">
    <citation type="submission" date="2011-10" db="EMBL/GenBank/DDBJ databases">
        <title>Whole genome sequence of Selenomonas ruminantium subsp. lactilytica TAM6421.</title>
        <authorList>
            <person name="Oguchi A."/>
            <person name="Ankai A."/>
            <person name="Kaneko J."/>
            <person name="Yamada-Narita S."/>
            <person name="Fukui S."/>
            <person name="Takahashi M."/>
            <person name="Onodera T."/>
            <person name="Kojima S."/>
            <person name="Fushimi T."/>
            <person name="Abe N."/>
            <person name="Kamio Y."/>
            <person name="Yamazaki S."/>
            <person name="Fujita N."/>
        </authorList>
    </citation>
    <scope>NUCLEOTIDE SEQUENCE [LARGE SCALE GENOMIC DNA]</scope>
    <source>
        <strain evidence="9">NBRC 103574 / TAM6421</strain>
    </source>
</reference>
<dbReference type="GO" id="GO:0009424">
    <property type="term" value="C:bacterial-type flagellum hook"/>
    <property type="evidence" value="ECO:0007669"/>
    <property type="project" value="UniProtKB-UniRule"/>
</dbReference>
<keyword evidence="5" id="KW-0964">Secreted</keyword>
<dbReference type="RefSeq" id="WP_014425590.1">
    <property type="nucleotide sequence ID" value="NC_017068.1"/>
</dbReference>
<name>I0GTT2_SELRL</name>
<comment type="function">
    <text evidence="5">Required for morphogenesis and for the elongation of the flagellar filament by facilitating polymerization of the flagellin monomers at the tip of growing filament. Forms a capping structure, which prevents flagellin subunits (transported through the central channel of the flagellum) from leaking out without polymerization at the distal end.</text>
</comment>